<dbReference type="AlphaFoldDB" id="A0A9D2U4M1"/>
<gene>
    <name evidence="4" type="primary">yfcE</name>
    <name evidence="4" type="ORF">H9913_13805</name>
</gene>
<protein>
    <recommendedName>
        <fullName evidence="2">Phosphoesterase</fullName>
        <ecNumber evidence="2">3.1.4.-</ecNumber>
    </recommendedName>
</protein>
<evidence type="ECO:0000259" key="3">
    <source>
        <dbReference type="Pfam" id="PF12850"/>
    </source>
</evidence>
<evidence type="ECO:0000313" key="5">
    <source>
        <dbReference type="Proteomes" id="UP000823850"/>
    </source>
</evidence>
<accession>A0A9D2U4M1</accession>
<feature type="domain" description="Calcineurin-like phosphoesterase" evidence="3">
    <location>
        <begin position="1"/>
        <end position="161"/>
    </location>
</feature>
<dbReference type="Pfam" id="PF12850">
    <property type="entry name" value="Metallophos_2"/>
    <property type="match status" value="1"/>
</dbReference>
<dbReference type="InterPro" id="IPR000979">
    <property type="entry name" value="Phosphodiesterase_MJ0936/Vps29"/>
</dbReference>
<dbReference type="Proteomes" id="UP000823850">
    <property type="component" value="Unassembled WGS sequence"/>
</dbReference>
<dbReference type="Gene3D" id="3.60.21.10">
    <property type="match status" value="1"/>
</dbReference>
<evidence type="ECO:0000256" key="2">
    <source>
        <dbReference type="RuleBase" id="RU362039"/>
    </source>
</evidence>
<sequence>MKYMFASDIHGSAYYCNKMLEAYQKEKGDRLVLLGDLLYHGPRNDLPRDYAPKQVIAMLNQWKEHLYVIRGNCDAEVDQMVLQFPIMADYCIIMDGERTIYCSHGHVYNEEHLPPMKKGDIFIQGHTHVLRADKKENYTILNPGSVSIPKEGNIPTYAVLENGLFSIRGFDGEIVKELQL</sequence>
<dbReference type="InterPro" id="IPR024654">
    <property type="entry name" value="Calcineurin-like_PHP_lpxH"/>
</dbReference>
<dbReference type="GO" id="GO:0016787">
    <property type="term" value="F:hydrolase activity"/>
    <property type="evidence" value="ECO:0007669"/>
    <property type="project" value="UniProtKB-UniRule"/>
</dbReference>
<reference evidence="4" key="2">
    <citation type="submission" date="2021-04" db="EMBL/GenBank/DDBJ databases">
        <authorList>
            <person name="Gilroy R."/>
        </authorList>
    </citation>
    <scope>NUCLEOTIDE SEQUENCE</scope>
    <source>
        <strain evidence="4">ChiW19-6364</strain>
    </source>
</reference>
<organism evidence="4 5">
    <name type="scientific">Candidatus Blautia stercoripullorum</name>
    <dbReference type="NCBI Taxonomy" id="2838502"/>
    <lineage>
        <taxon>Bacteria</taxon>
        <taxon>Bacillati</taxon>
        <taxon>Bacillota</taxon>
        <taxon>Clostridia</taxon>
        <taxon>Lachnospirales</taxon>
        <taxon>Lachnospiraceae</taxon>
        <taxon>Blautia</taxon>
    </lineage>
</organism>
<comment type="caution">
    <text evidence="4">The sequence shown here is derived from an EMBL/GenBank/DDBJ whole genome shotgun (WGS) entry which is preliminary data.</text>
</comment>
<dbReference type="PANTHER" id="PTHR11124">
    <property type="entry name" value="VACUOLAR SORTING PROTEIN VPS29"/>
    <property type="match status" value="1"/>
</dbReference>
<reference evidence="4" key="1">
    <citation type="journal article" date="2021" name="PeerJ">
        <title>Extensive microbial diversity within the chicken gut microbiome revealed by metagenomics and culture.</title>
        <authorList>
            <person name="Gilroy R."/>
            <person name="Ravi A."/>
            <person name="Getino M."/>
            <person name="Pursley I."/>
            <person name="Horton D.L."/>
            <person name="Alikhan N.F."/>
            <person name="Baker D."/>
            <person name="Gharbi K."/>
            <person name="Hall N."/>
            <person name="Watson M."/>
            <person name="Adriaenssens E.M."/>
            <person name="Foster-Nyarko E."/>
            <person name="Jarju S."/>
            <person name="Secka A."/>
            <person name="Antonio M."/>
            <person name="Oren A."/>
            <person name="Chaudhuri R.R."/>
            <person name="La Ragione R."/>
            <person name="Hildebrand F."/>
            <person name="Pallen M.J."/>
        </authorList>
    </citation>
    <scope>NUCLEOTIDE SEQUENCE</scope>
    <source>
        <strain evidence="4">ChiW19-6364</strain>
    </source>
</reference>
<name>A0A9D2U4M1_9FIRM</name>
<evidence type="ECO:0000313" key="4">
    <source>
        <dbReference type="EMBL" id="HJD41086.1"/>
    </source>
</evidence>
<keyword evidence="4" id="KW-0378">Hydrolase</keyword>
<dbReference type="GO" id="GO:0046872">
    <property type="term" value="F:metal ion binding"/>
    <property type="evidence" value="ECO:0007669"/>
    <property type="project" value="UniProtKB-KW"/>
</dbReference>
<dbReference type="NCBIfam" id="NF006988">
    <property type="entry name" value="PRK09453.1"/>
    <property type="match status" value="1"/>
</dbReference>
<dbReference type="SUPFAM" id="SSF56300">
    <property type="entry name" value="Metallo-dependent phosphatases"/>
    <property type="match status" value="1"/>
</dbReference>
<dbReference type="EC" id="3.1.4.-" evidence="2"/>
<evidence type="ECO:0000256" key="1">
    <source>
        <dbReference type="ARBA" id="ARBA00008950"/>
    </source>
</evidence>
<keyword evidence="2" id="KW-0479">Metal-binding</keyword>
<comment type="similarity">
    <text evidence="1 2">Belongs to the metallophosphoesterase superfamily. YfcE family.</text>
</comment>
<dbReference type="InterPro" id="IPR029052">
    <property type="entry name" value="Metallo-depent_PP-like"/>
</dbReference>
<proteinExistence type="inferred from homology"/>
<comment type="cofactor">
    <cofactor evidence="2">
        <name>a divalent metal cation</name>
        <dbReference type="ChEBI" id="CHEBI:60240"/>
    </cofactor>
</comment>
<dbReference type="NCBIfam" id="TIGR00040">
    <property type="entry name" value="yfcE"/>
    <property type="match status" value="1"/>
</dbReference>
<dbReference type="EMBL" id="DWUX01000237">
    <property type="protein sequence ID" value="HJD41086.1"/>
    <property type="molecule type" value="Genomic_DNA"/>
</dbReference>